<comment type="cofactor">
    <cofactor evidence="1">
        <name>Cu cation</name>
        <dbReference type="ChEBI" id="CHEBI:23378"/>
    </cofactor>
    <text evidence="1">Contains 1 topaquinone per subunit.</text>
</comment>
<dbReference type="InterPro" id="IPR015802">
    <property type="entry name" value="Cu_amine_oxidase_N3"/>
</dbReference>
<dbReference type="Pfam" id="PF02727">
    <property type="entry name" value="Cu_amine_oxidN2"/>
    <property type="match status" value="1"/>
</dbReference>
<feature type="region of interest" description="Disordered" evidence="2">
    <location>
        <begin position="214"/>
        <end position="254"/>
    </location>
</feature>
<feature type="compositionally biased region" description="Basic and acidic residues" evidence="2">
    <location>
        <begin position="224"/>
        <end position="243"/>
    </location>
</feature>
<evidence type="ECO:0000256" key="1">
    <source>
        <dbReference type="RuleBase" id="RU000672"/>
    </source>
</evidence>
<feature type="domain" description="Copper amine oxidase N3-terminal" evidence="5">
    <location>
        <begin position="117"/>
        <end position="212"/>
    </location>
</feature>
<dbReference type="PANTHER" id="PTHR10638:SF71">
    <property type="entry name" value="AMINE OXIDASE"/>
    <property type="match status" value="1"/>
</dbReference>
<protein>
    <recommendedName>
        <fullName evidence="1">Amine oxidase</fullName>
        <ecNumber evidence="1">1.4.3.-</ecNumber>
    </recommendedName>
</protein>
<dbReference type="GO" id="GO:0005507">
    <property type="term" value="F:copper ion binding"/>
    <property type="evidence" value="ECO:0007669"/>
    <property type="project" value="InterPro"/>
</dbReference>
<feature type="domain" description="Copper amine oxidase N2-terminal" evidence="4">
    <location>
        <begin position="20"/>
        <end position="102"/>
    </location>
</feature>
<evidence type="ECO:0000259" key="4">
    <source>
        <dbReference type="Pfam" id="PF02727"/>
    </source>
</evidence>
<sequence>FIIIVFFLFFFFFPAEPQDHPLDTLTQQEITTIRSVILAHFPDSAETNNLTFHYVALEDPSKSSVLSWKSDPGRRLLPPRRAAVTLRVDRTTRVVVVDLAGGGSVASDEAYGGTGYPMLSVEEQEFASRIARGYPPFAAAMERRGLKLEEIVCSSYTVGWYGEEEGRIVRVMCGYKEGTPNFYMRPIEGVTVTVDLDERRIVGFKDRVTVPVPKAEGTDYTEPAGRKSHGDGRALRQDSHSDRPNFSLDGHVLR</sequence>
<evidence type="ECO:0000313" key="6">
    <source>
        <dbReference type="EMBL" id="EPS67377.1"/>
    </source>
</evidence>
<comment type="similarity">
    <text evidence="1">Belongs to the copper/topaquinone oxidase family.</text>
</comment>
<dbReference type="PANTHER" id="PTHR10638">
    <property type="entry name" value="COPPER AMINE OXIDASE"/>
    <property type="match status" value="1"/>
</dbReference>
<dbReference type="InterPro" id="IPR015800">
    <property type="entry name" value="Cu_amine_oxidase_N2"/>
</dbReference>
<keyword evidence="1" id="KW-0801">TPQ</keyword>
<proteinExistence type="inferred from homology"/>
<dbReference type="GO" id="GO:0048038">
    <property type="term" value="F:quinone binding"/>
    <property type="evidence" value="ECO:0007669"/>
    <property type="project" value="InterPro"/>
</dbReference>
<dbReference type="GO" id="GO:0008131">
    <property type="term" value="F:primary methylamine oxidase activity"/>
    <property type="evidence" value="ECO:0007669"/>
    <property type="project" value="InterPro"/>
</dbReference>
<evidence type="ECO:0000313" key="7">
    <source>
        <dbReference type="Proteomes" id="UP000015453"/>
    </source>
</evidence>
<reference evidence="6 7" key="1">
    <citation type="journal article" date="2013" name="BMC Genomics">
        <title>The miniature genome of a carnivorous plant Genlisea aurea contains a low number of genes and short non-coding sequences.</title>
        <authorList>
            <person name="Leushkin E.V."/>
            <person name="Sutormin R.A."/>
            <person name="Nabieva E.R."/>
            <person name="Penin A.A."/>
            <person name="Kondrashov A.S."/>
            <person name="Logacheva M.D."/>
        </authorList>
    </citation>
    <scope>NUCLEOTIDE SEQUENCE [LARGE SCALE GENOMIC DNA]</scope>
</reference>
<keyword evidence="1" id="KW-0479">Metal-binding</keyword>
<evidence type="ECO:0000256" key="2">
    <source>
        <dbReference type="SAM" id="MobiDB-lite"/>
    </source>
</evidence>
<dbReference type="Gene3D" id="3.10.450.40">
    <property type="match status" value="2"/>
</dbReference>
<keyword evidence="1" id="KW-0186">Copper</keyword>
<dbReference type="SUPFAM" id="SSF54416">
    <property type="entry name" value="Amine oxidase N-terminal region"/>
    <property type="match status" value="2"/>
</dbReference>
<feature type="non-terminal residue" evidence="6">
    <location>
        <position position="1"/>
    </location>
</feature>
<gene>
    <name evidence="6" type="ORF">M569_07401</name>
</gene>
<feature type="signal peptide" evidence="3">
    <location>
        <begin position="1"/>
        <end position="17"/>
    </location>
</feature>
<keyword evidence="3" id="KW-0732">Signal</keyword>
<comment type="caution">
    <text evidence="6">The sequence shown here is derived from an EMBL/GenBank/DDBJ whole genome shotgun (WGS) entry which is preliminary data.</text>
</comment>
<accession>S8E4Z2</accession>
<evidence type="ECO:0000259" key="5">
    <source>
        <dbReference type="Pfam" id="PF02728"/>
    </source>
</evidence>
<organism evidence="6 7">
    <name type="scientific">Genlisea aurea</name>
    <dbReference type="NCBI Taxonomy" id="192259"/>
    <lineage>
        <taxon>Eukaryota</taxon>
        <taxon>Viridiplantae</taxon>
        <taxon>Streptophyta</taxon>
        <taxon>Embryophyta</taxon>
        <taxon>Tracheophyta</taxon>
        <taxon>Spermatophyta</taxon>
        <taxon>Magnoliopsida</taxon>
        <taxon>eudicotyledons</taxon>
        <taxon>Gunneridae</taxon>
        <taxon>Pentapetalae</taxon>
        <taxon>asterids</taxon>
        <taxon>lamiids</taxon>
        <taxon>Lamiales</taxon>
        <taxon>Lentibulariaceae</taxon>
        <taxon>Genlisea</taxon>
    </lineage>
</organism>
<keyword evidence="7" id="KW-1185">Reference proteome</keyword>
<dbReference type="AlphaFoldDB" id="S8E4Z2"/>
<name>S8E4Z2_9LAMI</name>
<dbReference type="OrthoDB" id="5379943at2759"/>
<feature type="chain" id="PRO_5004562769" description="Amine oxidase" evidence="3">
    <location>
        <begin position="18"/>
        <end position="254"/>
    </location>
</feature>
<dbReference type="GO" id="GO:0009308">
    <property type="term" value="P:amine metabolic process"/>
    <property type="evidence" value="ECO:0007669"/>
    <property type="project" value="UniProtKB-UniRule"/>
</dbReference>
<dbReference type="EMBL" id="AUSU01003144">
    <property type="protein sequence ID" value="EPS67377.1"/>
    <property type="molecule type" value="Genomic_DNA"/>
</dbReference>
<comment type="PTM">
    <text evidence="1">Topaquinone (TPQ) is generated by copper-dependent autoxidation of a specific tyrosyl residue.</text>
</comment>
<dbReference type="Pfam" id="PF02728">
    <property type="entry name" value="Cu_amine_oxidN3"/>
    <property type="match status" value="1"/>
</dbReference>
<dbReference type="Proteomes" id="UP000015453">
    <property type="component" value="Unassembled WGS sequence"/>
</dbReference>
<keyword evidence="1" id="KW-0560">Oxidoreductase</keyword>
<dbReference type="InterPro" id="IPR016182">
    <property type="entry name" value="Cu_amine_oxidase_N-reg"/>
</dbReference>
<evidence type="ECO:0000256" key="3">
    <source>
        <dbReference type="SAM" id="SignalP"/>
    </source>
</evidence>
<dbReference type="InterPro" id="IPR000269">
    <property type="entry name" value="Cu_amine_oxidase"/>
</dbReference>
<dbReference type="EC" id="1.4.3.-" evidence="1"/>